<proteinExistence type="predicted"/>
<gene>
    <name evidence="1" type="ORF">ACFQ21_18985</name>
</gene>
<evidence type="ECO:0000313" key="1">
    <source>
        <dbReference type="EMBL" id="MFD1001421.1"/>
    </source>
</evidence>
<name>A0ABW3K6I2_9BACT</name>
<dbReference type="Proteomes" id="UP001597112">
    <property type="component" value="Unassembled WGS sequence"/>
</dbReference>
<dbReference type="EMBL" id="JBHTKA010000007">
    <property type="protein sequence ID" value="MFD1001421.1"/>
    <property type="molecule type" value="Genomic_DNA"/>
</dbReference>
<protein>
    <recommendedName>
        <fullName evidence="3">STAS/SEC14 domain-containing protein</fullName>
    </recommendedName>
</protein>
<accession>A0ABW3K6I2</accession>
<organism evidence="1 2">
    <name type="scientific">Ohtaekwangia kribbensis</name>
    <dbReference type="NCBI Taxonomy" id="688913"/>
    <lineage>
        <taxon>Bacteria</taxon>
        <taxon>Pseudomonadati</taxon>
        <taxon>Bacteroidota</taxon>
        <taxon>Cytophagia</taxon>
        <taxon>Cytophagales</taxon>
        <taxon>Fulvivirgaceae</taxon>
        <taxon>Ohtaekwangia</taxon>
    </lineage>
</organism>
<evidence type="ECO:0000313" key="2">
    <source>
        <dbReference type="Proteomes" id="UP001597112"/>
    </source>
</evidence>
<sequence>MNTPSEVIRLHTKENGTLDYDTSVPCIIFSPIGFLTDEEFKAFLNLGLQIMIEKKKIHGKMSWLADTSRLGAHLSEGWAAKEWNPRTLAEGIQHVAFVLPRDVFGKMPVDNYLEMNKENQSSSKMSTAMFEELEAAKEWLRSSLKN</sequence>
<dbReference type="RefSeq" id="WP_377581179.1">
    <property type="nucleotide sequence ID" value="NZ_JBHTKA010000007.1"/>
</dbReference>
<comment type="caution">
    <text evidence="1">The sequence shown here is derived from an EMBL/GenBank/DDBJ whole genome shotgun (WGS) entry which is preliminary data.</text>
</comment>
<keyword evidence="2" id="KW-1185">Reference proteome</keyword>
<evidence type="ECO:0008006" key="3">
    <source>
        <dbReference type="Google" id="ProtNLM"/>
    </source>
</evidence>
<reference evidence="2" key="1">
    <citation type="journal article" date="2019" name="Int. J. Syst. Evol. Microbiol.">
        <title>The Global Catalogue of Microorganisms (GCM) 10K type strain sequencing project: providing services to taxonomists for standard genome sequencing and annotation.</title>
        <authorList>
            <consortium name="The Broad Institute Genomics Platform"/>
            <consortium name="The Broad Institute Genome Sequencing Center for Infectious Disease"/>
            <person name="Wu L."/>
            <person name="Ma J."/>
        </authorList>
    </citation>
    <scope>NUCLEOTIDE SEQUENCE [LARGE SCALE GENOMIC DNA]</scope>
    <source>
        <strain evidence="2">CCUG 58938</strain>
    </source>
</reference>